<name>A0A8H6RAL0_9PEZI</name>
<feature type="compositionally biased region" description="Polar residues" evidence="2">
    <location>
        <begin position="196"/>
        <end position="224"/>
    </location>
</feature>
<dbReference type="OrthoDB" id="10455639at2759"/>
<feature type="region of interest" description="Disordered" evidence="2">
    <location>
        <begin position="184"/>
        <end position="301"/>
    </location>
</feature>
<dbReference type="EMBL" id="JABCIY010000251">
    <property type="protein sequence ID" value="KAF7186531.1"/>
    <property type="molecule type" value="Genomic_DNA"/>
</dbReference>
<feature type="compositionally biased region" description="Acidic residues" evidence="2">
    <location>
        <begin position="281"/>
        <end position="290"/>
    </location>
</feature>
<evidence type="ECO:0000256" key="2">
    <source>
        <dbReference type="SAM" id="MobiDB-lite"/>
    </source>
</evidence>
<gene>
    <name evidence="3" type="ORF">HII31_12089</name>
</gene>
<keyword evidence="4" id="KW-1185">Reference proteome</keyword>
<keyword evidence="1" id="KW-0175">Coiled coil</keyword>
<sequence>MTIPTNPFISKLKSDIATLSSDKLNLEEQNANLQYQNGILQEEVASLQHKWQVITQLGGNSEGSAINYEKVVALEDDFQQKFMEFQEKVVDAHNKVREAKKIASELEQKLESEQKYSADLHRQVVDIRATEKALRAQKAQAEKKAKDANAIALEQTKEMHKAQKQKREWEAKYKRAVISSDVDAGKPTNFKLATPKAQTKTPPKSASTFGKKTAAANQPAFSKASSKHPGDPPSKLQPPSKGISRLRIGSSANAPFVLDEDEDDMPLAQRSKRKAGYTQQNEEDQDDEELIPIRIKRERIE</sequence>
<evidence type="ECO:0000313" key="4">
    <source>
        <dbReference type="Proteomes" id="UP000660729"/>
    </source>
</evidence>
<accession>A0A8H6RAL0</accession>
<reference evidence="3" key="1">
    <citation type="submission" date="2020-04" db="EMBL/GenBank/DDBJ databases">
        <title>Draft genome resource of the tomato pathogen Pseudocercospora fuligena.</title>
        <authorList>
            <person name="Zaccaron A."/>
        </authorList>
    </citation>
    <scope>NUCLEOTIDE SEQUENCE</scope>
    <source>
        <strain evidence="3">PF001</strain>
    </source>
</reference>
<comment type="caution">
    <text evidence="3">The sequence shown here is derived from an EMBL/GenBank/DDBJ whole genome shotgun (WGS) entry which is preliminary data.</text>
</comment>
<dbReference type="Proteomes" id="UP000660729">
    <property type="component" value="Unassembled WGS sequence"/>
</dbReference>
<dbReference type="AlphaFoldDB" id="A0A8H6RAL0"/>
<evidence type="ECO:0000313" key="3">
    <source>
        <dbReference type="EMBL" id="KAF7186531.1"/>
    </source>
</evidence>
<feature type="coiled-coil region" evidence="1">
    <location>
        <begin position="9"/>
        <end position="43"/>
    </location>
</feature>
<protein>
    <submittedName>
        <fullName evidence="3">Uncharacterized protein</fullName>
    </submittedName>
</protein>
<evidence type="ECO:0000256" key="1">
    <source>
        <dbReference type="SAM" id="Coils"/>
    </source>
</evidence>
<proteinExistence type="predicted"/>
<feature type="coiled-coil region" evidence="1">
    <location>
        <begin position="89"/>
        <end position="172"/>
    </location>
</feature>
<organism evidence="3 4">
    <name type="scientific">Pseudocercospora fuligena</name>
    <dbReference type="NCBI Taxonomy" id="685502"/>
    <lineage>
        <taxon>Eukaryota</taxon>
        <taxon>Fungi</taxon>
        <taxon>Dikarya</taxon>
        <taxon>Ascomycota</taxon>
        <taxon>Pezizomycotina</taxon>
        <taxon>Dothideomycetes</taxon>
        <taxon>Dothideomycetidae</taxon>
        <taxon>Mycosphaerellales</taxon>
        <taxon>Mycosphaerellaceae</taxon>
        <taxon>Pseudocercospora</taxon>
    </lineage>
</organism>